<keyword evidence="4 5" id="KW-0274">FAD</keyword>
<evidence type="ECO:0000256" key="5">
    <source>
        <dbReference type="PIRSR" id="PIRSR000137-2"/>
    </source>
</evidence>
<dbReference type="PROSITE" id="PS51257">
    <property type="entry name" value="PROKAR_LIPOPROTEIN"/>
    <property type="match status" value="1"/>
</dbReference>
<dbReference type="GO" id="GO:0016614">
    <property type="term" value="F:oxidoreductase activity, acting on CH-OH group of donors"/>
    <property type="evidence" value="ECO:0007669"/>
    <property type="project" value="InterPro"/>
</dbReference>
<dbReference type="Pfam" id="PF05199">
    <property type="entry name" value="GMC_oxred_C"/>
    <property type="match status" value="1"/>
</dbReference>
<dbReference type="Pfam" id="PF00732">
    <property type="entry name" value="GMC_oxred_N"/>
    <property type="match status" value="1"/>
</dbReference>
<dbReference type="Gene3D" id="3.30.560.10">
    <property type="entry name" value="Glucose Oxidase, domain 3"/>
    <property type="match status" value="1"/>
</dbReference>
<feature type="domain" description="Glucose-methanol-choline oxidoreductase N-terminal" evidence="8">
    <location>
        <begin position="257"/>
        <end position="271"/>
    </location>
</feature>
<evidence type="ECO:0000313" key="11">
    <source>
        <dbReference type="Proteomes" id="UP000192760"/>
    </source>
</evidence>
<keyword evidence="12" id="KW-1185">Reference proteome</keyword>
<evidence type="ECO:0000313" key="9">
    <source>
        <dbReference type="EMBL" id="BBY38130.1"/>
    </source>
</evidence>
<evidence type="ECO:0000256" key="2">
    <source>
        <dbReference type="ARBA" id="ARBA00010790"/>
    </source>
</evidence>
<dbReference type="PROSITE" id="PS00623">
    <property type="entry name" value="GMC_OXRED_1"/>
    <property type="match status" value="1"/>
</dbReference>
<evidence type="ECO:0000259" key="8">
    <source>
        <dbReference type="PROSITE" id="PS00624"/>
    </source>
</evidence>
<dbReference type="EMBL" id="MVHW01000017">
    <property type="protein sequence ID" value="ORB04973.1"/>
    <property type="molecule type" value="Genomic_DNA"/>
</dbReference>
<dbReference type="Gene3D" id="3.50.50.60">
    <property type="entry name" value="FAD/NAD(P)-binding domain"/>
    <property type="match status" value="1"/>
</dbReference>
<gene>
    <name evidence="10" type="ORF">BST30_15715</name>
    <name evidence="9" type="ORF">MMAN_22640</name>
</gene>
<dbReference type="PANTHER" id="PTHR11552">
    <property type="entry name" value="GLUCOSE-METHANOL-CHOLINE GMC OXIDOREDUCTASE"/>
    <property type="match status" value="1"/>
</dbReference>
<feature type="binding site" evidence="5">
    <location>
        <position position="87"/>
    </location>
    <ligand>
        <name>FAD</name>
        <dbReference type="ChEBI" id="CHEBI:57692"/>
    </ligand>
</feature>
<evidence type="ECO:0000256" key="4">
    <source>
        <dbReference type="ARBA" id="ARBA00022827"/>
    </source>
</evidence>
<comment type="cofactor">
    <cofactor evidence="1 5">
        <name>FAD</name>
        <dbReference type="ChEBI" id="CHEBI:57692"/>
    </cofactor>
</comment>
<dbReference type="SUPFAM" id="SSF51905">
    <property type="entry name" value="FAD/NAD(P)-binding domain"/>
    <property type="match status" value="1"/>
</dbReference>
<dbReference type="AlphaFoldDB" id="A0A1X0FT78"/>
<name>A0A1X0FT78_MYCNT</name>
<proteinExistence type="inferred from homology"/>
<feature type="domain" description="Glucose-methanol-choline oxidoreductase N-terminal" evidence="7">
    <location>
        <begin position="85"/>
        <end position="108"/>
    </location>
</feature>
<dbReference type="PROSITE" id="PS00624">
    <property type="entry name" value="GMC_OXRED_2"/>
    <property type="match status" value="1"/>
</dbReference>
<comment type="similarity">
    <text evidence="2 6">Belongs to the GMC oxidoreductase family.</text>
</comment>
<dbReference type="Proteomes" id="UP000192760">
    <property type="component" value="Unassembled WGS sequence"/>
</dbReference>
<dbReference type="InterPro" id="IPR007867">
    <property type="entry name" value="GMC_OxRtase_C"/>
</dbReference>
<protein>
    <submittedName>
        <fullName evidence="9">Choline dehydrogenase</fullName>
    </submittedName>
</protein>
<reference evidence="9 12" key="2">
    <citation type="journal article" date="2019" name="Emerg. Microbes Infect.">
        <title>Comprehensive subspecies identification of 175 nontuberculous mycobacteria species based on 7547 genomic profiles.</title>
        <authorList>
            <person name="Matsumoto Y."/>
            <person name="Kinjo T."/>
            <person name="Motooka D."/>
            <person name="Nabeya D."/>
            <person name="Jung N."/>
            <person name="Uechi K."/>
            <person name="Horii T."/>
            <person name="Iida T."/>
            <person name="Fujita J."/>
            <person name="Nakamura S."/>
        </authorList>
    </citation>
    <scope>NUCLEOTIDE SEQUENCE [LARGE SCALE GENOMIC DNA]</scope>
    <source>
        <strain evidence="9 12">JCM 18113</strain>
    </source>
</reference>
<dbReference type="EMBL" id="AP022590">
    <property type="protein sequence ID" value="BBY38130.1"/>
    <property type="molecule type" value="Genomic_DNA"/>
</dbReference>
<dbReference type="InterPro" id="IPR000172">
    <property type="entry name" value="GMC_OxRdtase_N"/>
</dbReference>
<reference evidence="9" key="3">
    <citation type="submission" date="2020-02" db="EMBL/GenBank/DDBJ databases">
        <authorList>
            <person name="Matsumoto Y."/>
            <person name="Motooka D."/>
            <person name="Nakamura S."/>
        </authorList>
    </citation>
    <scope>NUCLEOTIDE SEQUENCE</scope>
    <source>
        <strain evidence="9">JCM 18113</strain>
    </source>
</reference>
<sequence length="547" mass="59767">MSRSHDATHWDYVIVGGGSAGCVLANRLSADPSKSVLLLEAGGWDGHPLIRIPAALAFMPTKFDWRFAGAPDPSRNGLPDDWSAGRVLGGGSSINMMCWVRGERSDFDEWRELGCPGWGYDDVLPYFERAETFADGPSPYRGGRGPMSVTKVKMRVEALDDFLQAAEAAGHTPNPDYNGERQQGVSVAQVNQRRGFRCNTARAYLVPARKRPNLTIRTGAFVTRVCIEGTRATGVEYEHRGRRLEVRAASEVIVSAGSLTSPKLLMLSGVGPADHLQALGIDVHLDQPAVGTNLQEHAYALMRYHTRAGTLREELRPLRAIRHGWEFLRRGGGALTMSGGAAIVFAPITGERPTETEIILMPVGMEFKSLEGQEDTHDIHNVKIVGNRVMLYPSFVHPTGRGTVRLASSDPSAGPLIEHSLVGGDDMQALIAACRQAREIFRTPVMKARQVVEELPGDDVETDEQWAEFLRRHAFRPYHPVGTCRMGSDDGAVVDPELRVRGIDGLRVVDASVFPRITSGNTNAPVIMVAERAADLILKKTTQQTPA</sequence>
<accession>A0A1X0FT78</accession>
<evidence type="ECO:0000256" key="1">
    <source>
        <dbReference type="ARBA" id="ARBA00001974"/>
    </source>
</evidence>
<reference evidence="10 11" key="1">
    <citation type="submission" date="2017-02" db="EMBL/GenBank/DDBJ databases">
        <title>The new phylogeny of genus Mycobacterium.</title>
        <authorList>
            <person name="Tortoli E."/>
            <person name="Trovato A."/>
            <person name="Cirillo D.M."/>
        </authorList>
    </citation>
    <scope>NUCLEOTIDE SEQUENCE [LARGE SCALE GENOMIC DNA]</scope>
    <source>
        <strain evidence="10 11">DSM 45255</strain>
    </source>
</reference>
<dbReference type="Proteomes" id="UP000465812">
    <property type="component" value="Chromosome"/>
</dbReference>
<dbReference type="InterPro" id="IPR012132">
    <property type="entry name" value="GMC_OxRdtase"/>
</dbReference>
<dbReference type="InterPro" id="IPR036188">
    <property type="entry name" value="FAD/NAD-bd_sf"/>
</dbReference>
<dbReference type="STRING" id="560555.BST30_15715"/>
<dbReference type="GO" id="GO:0050660">
    <property type="term" value="F:flavin adenine dinucleotide binding"/>
    <property type="evidence" value="ECO:0007669"/>
    <property type="project" value="InterPro"/>
</dbReference>
<evidence type="ECO:0000259" key="7">
    <source>
        <dbReference type="PROSITE" id="PS00623"/>
    </source>
</evidence>
<keyword evidence="3 6" id="KW-0285">Flavoprotein</keyword>
<evidence type="ECO:0000256" key="3">
    <source>
        <dbReference type="ARBA" id="ARBA00022630"/>
    </source>
</evidence>
<organism evidence="10 11">
    <name type="scientific">Mycobacterium mantenii</name>
    <dbReference type="NCBI Taxonomy" id="560555"/>
    <lineage>
        <taxon>Bacteria</taxon>
        <taxon>Bacillati</taxon>
        <taxon>Actinomycetota</taxon>
        <taxon>Actinomycetes</taxon>
        <taxon>Mycobacteriales</taxon>
        <taxon>Mycobacteriaceae</taxon>
        <taxon>Mycobacterium</taxon>
        <taxon>Mycobacterium avium complex (MAC)</taxon>
    </lineage>
</organism>
<evidence type="ECO:0000256" key="6">
    <source>
        <dbReference type="RuleBase" id="RU003968"/>
    </source>
</evidence>
<evidence type="ECO:0000313" key="10">
    <source>
        <dbReference type="EMBL" id="ORB04973.1"/>
    </source>
</evidence>
<dbReference type="PIRSF" id="PIRSF000137">
    <property type="entry name" value="Alcohol_oxidase"/>
    <property type="match status" value="1"/>
</dbReference>
<feature type="binding site" evidence="5">
    <location>
        <position position="222"/>
    </location>
    <ligand>
        <name>FAD</name>
        <dbReference type="ChEBI" id="CHEBI:57692"/>
    </ligand>
</feature>
<dbReference type="PANTHER" id="PTHR11552:SF147">
    <property type="entry name" value="CHOLINE DEHYDROGENASE, MITOCHONDRIAL"/>
    <property type="match status" value="1"/>
</dbReference>
<dbReference type="SUPFAM" id="SSF54373">
    <property type="entry name" value="FAD-linked reductases, C-terminal domain"/>
    <property type="match status" value="1"/>
</dbReference>
<evidence type="ECO:0000313" key="12">
    <source>
        <dbReference type="Proteomes" id="UP000465812"/>
    </source>
</evidence>